<gene>
    <name evidence="2" type="ORF">C5Y93_03115</name>
</gene>
<protein>
    <submittedName>
        <fullName evidence="2">Uncharacterized protein</fullName>
    </submittedName>
</protein>
<keyword evidence="1" id="KW-0812">Transmembrane</keyword>
<keyword evidence="1" id="KW-0472">Membrane</keyword>
<evidence type="ECO:0000313" key="3">
    <source>
        <dbReference type="Proteomes" id="UP000237819"/>
    </source>
</evidence>
<feature type="transmembrane region" description="Helical" evidence="1">
    <location>
        <begin position="84"/>
        <end position="106"/>
    </location>
</feature>
<name>A0A2S8GTF3_9BACT</name>
<dbReference type="Proteomes" id="UP000237819">
    <property type="component" value="Unassembled WGS sequence"/>
</dbReference>
<keyword evidence="1" id="KW-1133">Transmembrane helix</keyword>
<reference evidence="2 3" key="1">
    <citation type="submission" date="2018-02" db="EMBL/GenBank/DDBJ databases">
        <title>Comparative genomes isolates from brazilian mangrove.</title>
        <authorList>
            <person name="Araujo J.E."/>
            <person name="Taketani R.G."/>
            <person name="Silva M.C.P."/>
            <person name="Loureco M.V."/>
            <person name="Andreote F.D."/>
        </authorList>
    </citation>
    <scope>NUCLEOTIDE SEQUENCE [LARGE SCALE GENOMIC DNA]</scope>
    <source>
        <strain evidence="2 3">Nap-Phe MGV</strain>
    </source>
</reference>
<organism evidence="2 3">
    <name type="scientific">Blastopirellula marina</name>
    <dbReference type="NCBI Taxonomy" id="124"/>
    <lineage>
        <taxon>Bacteria</taxon>
        <taxon>Pseudomonadati</taxon>
        <taxon>Planctomycetota</taxon>
        <taxon>Planctomycetia</taxon>
        <taxon>Pirellulales</taxon>
        <taxon>Pirellulaceae</taxon>
        <taxon>Blastopirellula</taxon>
    </lineage>
</organism>
<dbReference type="EMBL" id="PUHZ01000004">
    <property type="protein sequence ID" value="PQO47661.1"/>
    <property type="molecule type" value="Genomic_DNA"/>
</dbReference>
<accession>A0A2S8GTF3</accession>
<feature type="transmembrane region" description="Helical" evidence="1">
    <location>
        <begin position="112"/>
        <end position="130"/>
    </location>
</feature>
<dbReference type="OrthoDB" id="287528at2"/>
<dbReference type="RefSeq" id="WP_105333921.1">
    <property type="nucleotide sequence ID" value="NZ_PUHZ01000004.1"/>
</dbReference>
<sequence length="140" mass="14822">MIYVALRSIVAVLAGWAVAVILLIGVELFSALVHPFPEGFGNTHEEICAHVAIYPTWVLAVVVPMWGAIALVSSWTSGRIGGRWCAIATAVLLSAALLANVAMLPYPLWFKVAQPLVILVAAAAGVWLTAGRTATTTEQE</sequence>
<evidence type="ECO:0000256" key="1">
    <source>
        <dbReference type="SAM" id="Phobius"/>
    </source>
</evidence>
<dbReference type="AlphaFoldDB" id="A0A2S8GTF3"/>
<feature type="transmembrane region" description="Helical" evidence="1">
    <location>
        <begin position="9"/>
        <end position="32"/>
    </location>
</feature>
<feature type="transmembrane region" description="Helical" evidence="1">
    <location>
        <begin position="52"/>
        <end position="72"/>
    </location>
</feature>
<evidence type="ECO:0000313" key="2">
    <source>
        <dbReference type="EMBL" id="PQO47661.1"/>
    </source>
</evidence>
<proteinExistence type="predicted"/>
<comment type="caution">
    <text evidence="2">The sequence shown here is derived from an EMBL/GenBank/DDBJ whole genome shotgun (WGS) entry which is preliminary data.</text>
</comment>